<evidence type="ECO:0000256" key="14">
    <source>
        <dbReference type="ARBA" id="ARBA00022840"/>
    </source>
</evidence>
<comment type="pathway">
    <text evidence="5">Cofactor biosynthesis; adenosylcobalamin biosynthesis; adenosylcobalamin from cob(II)yrinate a,c-diamide: step 6/7.</text>
</comment>
<evidence type="ECO:0000256" key="19">
    <source>
        <dbReference type="PIRSR" id="PIRSR006135-2"/>
    </source>
</evidence>
<keyword evidence="20" id="KW-0548">Nucleotidyltransferase</keyword>
<feature type="binding site" evidence="19">
    <location>
        <position position="81"/>
    </location>
    <ligand>
        <name>GTP</name>
        <dbReference type="ChEBI" id="CHEBI:37565"/>
    </ligand>
</feature>
<comment type="catalytic activity">
    <reaction evidence="2">
        <text>adenosylcob(III)inamide phosphate + GTP + H(+) = adenosylcob(III)inamide-GDP + diphosphate</text>
        <dbReference type="Rhea" id="RHEA:22712"/>
        <dbReference type="ChEBI" id="CHEBI:15378"/>
        <dbReference type="ChEBI" id="CHEBI:33019"/>
        <dbReference type="ChEBI" id="CHEBI:37565"/>
        <dbReference type="ChEBI" id="CHEBI:58502"/>
        <dbReference type="ChEBI" id="CHEBI:60487"/>
        <dbReference type="EC" id="2.7.7.62"/>
    </reaction>
</comment>
<dbReference type="NCBIfam" id="NF004469">
    <property type="entry name" value="PRK05800.1"/>
    <property type="match status" value="1"/>
</dbReference>
<dbReference type="Proteomes" id="UP000037043">
    <property type="component" value="Unassembled WGS sequence"/>
</dbReference>
<comment type="caution">
    <text evidence="20">The sequence shown here is derived from an EMBL/GenBank/DDBJ whole genome shotgun (WGS) entry which is preliminary data.</text>
</comment>
<dbReference type="PIRSF" id="PIRSF006135">
    <property type="entry name" value="CobU"/>
    <property type="match status" value="1"/>
</dbReference>
<evidence type="ECO:0000256" key="2">
    <source>
        <dbReference type="ARBA" id="ARBA00000711"/>
    </source>
</evidence>
<comment type="function">
    <text evidence="4">Catalyzes ATP-dependent phosphorylation of adenosylcobinamide and addition of GMP to adenosylcobinamide phosphate.</text>
</comment>
<evidence type="ECO:0000256" key="17">
    <source>
        <dbReference type="ARBA" id="ARBA00030571"/>
    </source>
</evidence>
<keyword evidence="13" id="KW-0418">Kinase</keyword>
<sequence>MSKITLVTGGSRSGKSSFAEGLLKKQDKVLYIATSFITDDEMRERVAIHKSRRNQNWETYEGYKDLYKVIEAWEHEHIILECISTMITNLIFDKYTDFDDLSKEEIQNLEESISMQITEVVTACREFNKQLVIITNEVGFGLVSEYKLGRIFTDIAGRINQLLGRECDEAYLVVSGLPIKLK</sequence>
<comment type="pathway">
    <text evidence="6">Cofactor biosynthesis; adenosylcobalamin biosynthesis; adenosylcobalamin from cob(II)yrinate a,c-diamide: step 5/7.</text>
</comment>
<comment type="similarity">
    <text evidence="7">Belongs to the CobU/CobP family.</text>
</comment>
<gene>
    <name evidence="20" type="primary">cobU</name>
    <name evidence="20" type="ORF">CLHOM_18580</name>
</gene>
<protein>
    <recommendedName>
        <fullName evidence="16">Adenosylcobinamide kinase</fullName>
        <ecNumber evidence="8">2.7.1.156</ecNumber>
        <ecNumber evidence="9">2.7.7.62</ecNumber>
    </recommendedName>
    <alternativeName>
        <fullName evidence="17">Adenosylcobinamide-phosphate guanylyltransferase</fullName>
    </alternativeName>
</protein>
<dbReference type="AlphaFoldDB" id="A0A0L6Z9X3"/>
<evidence type="ECO:0000256" key="15">
    <source>
        <dbReference type="ARBA" id="ARBA00023134"/>
    </source>
</evidence>
<dbReference type="PANTHER" id="PTHR34848">
    <property type="match status" value="1"/>
</dbReference>
<evidence type="ECO:0000256" key="16">
    <source>
        <dbReference type="ARBA" id="ARBA00029570"/>
    </source>
</evidence>
<accession>A0A0L6Z9X3</accession>
<comment type="catalytic activity">
    <reaction evidence="3">
        <text>adenosylcob(III)inamide + GTP = adenosylcob(III)inamide phosphate + GDP + H(+)</text>
        <dbReference type="Rhea" id="RHEA:15765"/>
        <dbReference type="ChEBI" id="CHEBI:2480"/>
        <dbReference type="ChEBI" id="CHEBI:15378"/>
        <dbReference type="ChEBI" id="CHEBI:37565"/>
        <dbReference type="ChEBI" id="CHEBI:58189"/>
        <dbReference type="ChEBI" id="CHEBI:58502"/>
        <dbReference type="EC" id="2.7.1.156"/>
    </reaction>
</comment>
<dbReference type="InterPro" id="IPR003203">
    <property type="entry name" value="CobU/CobP"/>
</dbReference>
<dbReference type="EMBL" id="LHUR01000022">
    <property type="protein sequence ID" value="KOA19769.1"/>
    <property type="molecule type" value="Genomic_DNA"/>
</dbReference>
<dbReference type="EC" id="2.7.7.62" evidence="9"/>
<keyword evidence="21" id="KW-1185">Reference proteome</keyword>
<dbReference type="Gene3D" id="3.40.50.300">
    <property type="entry name" value="P-loop containing nucleotide triphosphate hydrolases"/>
    <property type="match status" value="1"/>
</dbReference>
<evidence type="ECO:0000256" key="1">
    <source>
        <dbReference type="ARBA" id="ARBA00000312"/>
    </source>
</evidence>
<evidence type="ECO:0000256" key="4">
    <source>
        <dbReference type="ARBA" id="ARBA00003889"/>
    </source>
</evidence>
<dbReference type="CDD" id="cd00544">
    <property type="entry name" value="CobU"/>
    <property type="match status" value="1"/>
</dbReference>
<feature type="binding site" evidence="19">
    <location>
        <position position="61"/>
    </location>
    <ligand>
        <name>GTP</name>
        <dbReference type="ChEBI" id="CHEBI:37565"/>
    </ligand>
</feature>
<keyword evidence="11 20" id="KW-0808">Transferase</keyword>
<evidence type="ECO:0000256" key="12">
    <source>
        <dbReference type="ARBA" id="ARBA00022741"/>
    </source>
</evidence>
<evidence type="ECO:0000256" key="7">
    <source>
        <dbReference type="ARBA" id="ARBA00007490"/>
    </source>
</evidence>
<dbReference type="GO" id="GO:0005525">
    <property type="term" value="F:GTP binding"/>
    <property type="evidence" value="ECO:0007669"/>
    <property type="project" value="UniProtKB-KW"/>
</dbReference>
<dbReference type="EC" id="2.7.1.156" evidence="8"/>
<organism evidence="20 21">
    <name type="scientific">Clostridium homopropionicum DSM 5847</name>
    <dbReference type="NCBI Taxonomy" id="1121318"/>
    <lineage>
        <taxon>Bacteria</taxon>
        <taxon>Bacillati</taxon>
        <taxon>Bacillota</taxon>
        <taxon>Clostridia</taxon>
        <taxon>Eubacteriales</taxon>
        <taxon>Clostridiaceae</taxon>
        <taxon>Clostridium</taxon>
    </lineage>
</organism>
<dbReference type="SUPFAM" id="SSF52540">
    <property type="entry name" value="P-loop containing nucleoside triphosphate hydrolases"/>
    <property type="match status" value="1"/>
</dbReference>
<dbReference type="STRING" id="36844.SAMN04488501_102135"/>
<dbReference type="UniPathway" id="UPA00148">
    <property type="reaction ID" value="UER00236"/>
</dbReference>
<keyword evidence="14" id="KW-0067">ATP-binding</keyword>
<dbReference type="RefSeq" id="WP_052221398.1">
    <property type="nucleotide sequence ID" value="NZ_LHUR01000022.1"/>
</dbReference>
<evidence type="ECO:0000256" key="5">
    <source>
        <dbReference type="ARBA" id="ARBA00004692"/>
    </source>
</evidence>
<dbReference type="GO" id="GO:0005524">
    <property type="term" value="F:ATP binding"/>
    <property type="evidence" value="ECO:0007669"/>
    <property type="project" value="UniProtKB-KW"/>
</dbReference>
<proteinExistence type="inferred from homology"/>
<feature type="binding site" evidence="19">
    <location>
        <begin position="9"/>
        <end position="16"/>
    </location>
    <ligand>
        <name>GTP</name>
        <dbReference type="ChEBI" id="CHEBI:37565"/>
    </ligand>
</feature>
<dbReference type="InterPro" id="IPR027417">
    <property type="entry name" value="P-loop_NTPase"/>
</dbReference>
<dbReference type="PATRIC" id="fig|1121318.3.peg.1875"/>
<comment type="catalytic activity">
    <reaction evidence="1">
        <text>adenosylcob(III)inamide + ATP = adenosylcob(III)inamide phosphate + ADP + H(+)</text>
        <dbReference type="Rhea" id="RHEA:15769"/>
        <dbReference type="ChEBI" id="CHEBI:2480"/>
        <dbReference type="ChEBI" id="CHEBI:15378"/>
        <dbReference type="ChEBI" id="CHEBI:30616"/>
        <dbReference type="ChEBI" id="CHEBI:58502"/>
        <dbReference type="ChEBI" id="CHEBI:456216"/>
        <dbReference type="EC" id="2.7.1.156"/>
    </reaction>
</comment>
<evidence type="ECO:0000313" key="21">
    <source>
        <dbReference type="Proteomes" id="UP000037043"/>
    </source>
</evidence>
<keyword evidence="15 19" id="KW-0342">GTP-binding</keyword>
<feature type="binding site" evidence="19">
    <location>
        <begin position="50"/>
        <end position="53"/>
    </location>
    <ligand>
        <name>GTP</name>
        <dbReference type="ChEBI" id="CHEBI:37565"/>
    </ligand>
</feature>
<evidence type="ECO:0000256" key="13">
    <source>
        <dbReference type="ARBA" id="ARBA00022777"/>
    </source>
</evidence>
<name>A0A0L6Z9X3_9CLOT</name>
<keyword evidence="12 19" id="KW-0547">Nucleotide-binding</keyword>
<evidence type="ECO:0000256" key="6">
    <source>
        <dbReference type="ARBA" id="ARBA00005159"/>
    </source>
</evidence>
<evidence type="ECO:0000256" key="18">
    <source>
        <dbReference type="PIRSR" id="PIRSR006135-1"/>
    </source>
</evidence>
<dbReference type="GO" id="GO:0043752">
    <property type="term" value="F:adenosylcobinamide kinase activity"/>
    <property type="evidence" value="ECO:0007669"/>
    <property type="project" value="UniProtKB-EC"/>
</dbReference>
<evidence type="ECO:0000256" key="11">
    <source>
        <dbReference type="ARBA" id="ARBA00022679"/>
    </source>
</evidence>
<reference evidence="21" key="1">
    <citation type="submission" date="2015-08" db="EMBL/GenBank/DDBJ databases">
        <title>Genome sequence of the strict anaerobe Clostridium homopropionicum LuHBu1 (DSM 5847T).</title>
        <authorList>
            <person name="Poehlein A."/>
            <person name="Beck M."/>
            <person name="Schiel-Bengelsdorf B."/>
            <person name="Bengelsdorf F.R."/>
            <person name="Daniel R."/>
            <person name="Duerre P."/>
        </authorList>
    </citation>
    <scope>NUCLEOTIDE SEQUENCE [LARGE SCALE GENOMIC DNA]</scope>
    <source>
        <strain evidence="21">DSM 5847</strain>
    </source>
</reference>
<evidence type="ECO:0000256" key="8">
    <source>
        <dbReference type="ARBA" id="ARBA00012016"/>
    </source>
</evidence>
<evidence type="ECO:0000313" key="20">
    <source>
        <dbReference type="EMBL" id="KOA19769.1"/>
    </source>
</evidence>
<feature type="active site" description="GMP-histidine intermediate" evidence="18">
    <location>
        <position position="49"/>
    </location>
</feature>
<feature type="binding site" evidence="19">
    <location>
        <begin position="33"/>
        <end position="35"/>
    </location>
    <ligand>
        <name>GTP</name>
        <dbReference type="ChEBI" id="CHEBI:37565"/>
    </ligand>
</feature>
<dbReference type="Pfam" id="PF02283">
    <property type="entry name" value="CobU"/>
    <property type="match status" value="1"/>
</dbReference>
<evidence type="ECO:0000256" key="3">
    <source>
        <dbReference type="ARBA" id="ARBA00001522"/>
    </source>
</evidence>
<evidence type="ECO:0000256" key="10">
    <source>
        <dbReference type="ARBA" id="ARBA00022573"/>
    </source>
</evidence>
<dbReference type="GO" id="GO:0009236">
    <property type="term" value="P:cobalamin biosynthetic process"/>
    <property type="evidence" value="ECO:0007669"/>
    <property type="project" value="UniProtKB-UniPathway"/>
</dbReference>
<dbReference type="PANTHER" id="PTHR34848:SF1">
    <property type="entry name" value="BIFUNCTIONAL ADENOSYLCOBALAMIN BIOSYNTHESIS PROTEIN COBU"/>
    <property type="match status" value="1"/>
</dbReference>
<keyword evidence="10" id="KW-0169">Cobalamin biosynthesis</keyword>
<evidence type="ECO:0000256" key="9">
    <source>
        <dbReference type="ARBA" id="ARBA00012523"/>
    </source>
</evidence>
<dbReference type="GO" id="GO:0008820">
    <property type="term" value="F:cobinamide phosphate guanylyltransferase activity"/>
    <property type="evidence" value="ECO:0007669"/>
    <property type="project" value="UniProtKB-EC"/>
</dbReference>